<comment type="caution">
    <text evidence="15">The sequence shown here is derived from an EMBL/GenBank/DDBJ whole genome shotgun (WGS) entry which is preliminary data.</text>
</comment>
<feature type="transmembrane region" description="Helical" evidence="12">
    <location>
        <begin position="331"/>
        <end position="353"/>
    </location>
</feature>
<feature type="transmembrane region" description="Helical" evidence="12">
    <location>
        <begin position="94"/>
        <end position="114"/>
    </location>
</feature>
<feature type="domain" description="PTS EIIC type-1" evidence="14">
    <location>
        <begin position="7"/>
        <end position="417"/>
    </location>
</feature>
<keyword evidence="7 12" id="KW-0812">Transmembrane</keyword>
<keyword evidence="10 12" id="KW-0472">Membrane</keyword>
<comment type="subcellular location">
    <subcellularLocation>
        <location evidence="1">Cell membrane</location>
        <topology evidence="1">Multi-pass membrane protein</topology>
    </subcellularLocation>
</comment>
<feature type="transmembrane region" description="Helical" evidence="12">
    <location>
        <begin position="243"/>
        <end position="262"/>
    </location>
</feature>
<keyword evidence="4" id="KW-0762">Sugar transport</keyword>
<dbReference type="InterPro" id="IPR001996">
    <property type="entry name" value="PTS_IIB_1"/>
</dbReference>
<feature type="transmembrane region" description="Helical" evidence="12">
    <location>
        <begin position="67"/>
        <end position="87"/>
    </location>
</feature>
<evidence type="ECO:0000256" key="10">
    <source>
        <dbReference type="ARBA" id="ARBA00023136"/>
    </source>
</evidence>
<dbReference type="GO" id="GO:0008982">
    <property type="term" value="F:protein-N(PI)-phosphohistidine-sugar phosphotransferase activity"/>
    <property type="evidence" value="ECO:0007669"/>
    <property type="project" value="InterPro"/>
</dbReference>
<feature type="transmembrane region" description="Helical" evidence="12">
    <location>
        <begin position="309"/>
        <end position="325"/>
    </location>
</feature>
<dbReference type="PROSITE" id="PS51103">
    <property type="entry name" value="PTS_EIIC_TYPE_1"/>
    <property type="match status" value="1"/>
</dbReference>
<dbReference type="FunFam" id="3.30.1360.60:FF:000001">
    <property type="entry name" value="PTS system glucose-specific IIBC component PtsG"/>
    <property type="match status" value="1"/>
</dbReference>
<dbReference type="EMBL" id="QGLP01000004">
    <property type="protein sequence ID" value="PXZ05869.1"/>
    <property type="molecule type" value="Genomic_DNA"/>
</dbReference>
<gene>
    <name evidence="15" type="ORF">DKK79_04180</name>
</gene>
<keyword evidence="6" id="KW-0598">Phosphotransferase system</keyword>
<dbReference type="InterPro" id="IPR018113">
    <property type="entry name" value="PTrfase_EIIB_Cys"/>
</dbReference>
<evidence type="ECO:0000256" key="3">
    <source>
        <dbReference type="ARBA" id="ARBA00022475"/>
    </source>
</evidence>
<sequence>MQKFSRLKIMDFFSDFGRSLLLPIAILALTGLLLGLSAALLRAQIQDLLPFLKSDIAIYIITTIRFISGKAFELIPVMFSISVSFGLAKQEKEIAALAGFMGYYMMLFSASIMIKSGLVDIDKSILANILGIENTLQMGAVAGMITGVISAYLHNKFYKIQFPVAIAFFGGKRFVSIAVIFWTSILGQIMPLIWGPIAAGIEVIGTSISALGGVGVFLFGFLERLLIPTGLHHIINQLFRTTVVGGSLGGIDGTLNVFMHYFGHVDIEQLKPFTRYLGQGKMPFMMYGLPAAAYAIYKTTPHEKKTKVKALMIAGAAAAFVTGITEPLEFSFLFIAPILYLFHAFMAGLGFFLMSAFDVGIGNTSGGFIDFILYGVLVENSKWYMEIVVGIFYAPIYYYVFKWYLNRKKISIDTSDEFLDTANNANTNDELTADENSLEVMIINALGGKENIEVVNNCLTRLRVDLKNVSIIDQEVLKTTGALGVVINSDTQVQVIYGPKVEKIATLVREAL</sequence>
<dbReference type="InterPro" id="IPR050429">
    <property type="entry name" value="PTS_Glucose_EIICBA"/>
</dbReference>
<evidence type="ECO:0000256" key="2">
    <source>
        <dbReference type="ARBA" id="ARBA00022448"/>
    </source>
</evidence>
<dbReference type="AlphaFoldDB" id="A0A2V4E208"/>
<evidence type="ECO:0000256" key="6">
    <source>
        <dbReference type="ARBA" id="ARBA00022683"/>
    </source>
</evidence>
<evidence type="ECO:0000256" key="5">
    <source>
        <dbReference type="ARBA" id="ARBA00022679"/>
    </source>
</evidence>
<evidence type="ECO:0000313" key="16">
    <source>
        <dbReference type="Proteomes" id="UP000247483"/>
    </source>
</evidence>
<feature type="active site" description="Phosphocysteine intermediate; for EIIB activity" evidence="11">
    <location>
        <position position="458"/>
    </location>
</feature>
<feature type="domain" description="PTS EIIB type-1" evidence="13">
    <location>
        <begin position="436"/>
        <end position="512"/>
    </location>
</feature>
<feature type="transmembrane region" description="Helical" evidence="12">
    <location>
        <begin position="134"/>
        <end position="153"/>
    </location>
</feature>
<dbReference type="PROSITE" id="PS51098">
    <property type="entry name" value="PTS_EIIB_TYPE_1"/>
    <property type="match status" value="1"/>
</dbReference>
<dbReference type="GO" id="GO:0016301">
    <property type="term" value="F:kinase activity"/>
    <property type="evidence" value="ECO:0007669"/>
    <property type="project" value="UniProtKB-KW"/>
</dbReference>
<dbReference type="InterPro" id="IPR013013">
    <property type="entry name" value="PTS_EIIC_1"/>
</dbReference>
<organism evidence="15 16">
    <name type="scientific">Gilliamella apicola</name>
    <dbReference type="NCBI Taxonomy" id="1196095"/>
    <lineage>
        <taxon>Bacteria</taxon>
        <taxon>Pseudomonadati</taxon>
        <taxon>Pseudomonadota</taxon>
        <taxon>Gammaproteobacteria</taxon>
        <taxon>Orbales</taxon>
        <taxon>Orbaceae</taxon>
        <taxon>Gilliamella</taxon>
    </lineage>
</organism>
<dbReference type="GO" id="GO:0090563">
    <property type="term" value="F:protein-phosphocysteine-sugar phosphotransferase activity"/>
    <property type="evidence" value="ECO:0007669"/>
    <property type="project" value="TreeGrafter"/>
</dbReference>
<feature type="transmembrane region" description="Helical" evidence="12">
    <location>
        <begin position="360"/>
        <end position="377"/>
    </location>
</feature>
<keyword evidence="9 12" id="KW-1133">Transmembrane helix</keyword>
<reference evidence="15 16" key="1">
    <citation type="submission" date="2018-05" db="EMBL/GenBank/DDBJ databases">
        <title>Reference genomes for bee gut microbiota database.</title>
        <authorList>
            <person name="Ellegaard K.M."/>
        </authorList>
    </citation>
    <scope>NUCLEOTIDE SEQUENCE [LARGE SCALE GENOMIC DNA]</scope>
    <source>
        <strain evidence="15 16">ESL0177</strain>
    </source>
</reference>
<dbReference type="Pfam" id="PF00367">
    <property type="entry name" value="PTS_EIIB"/>
    <property type="match status" value="1"/>
</dbReference>
<feature type="transmembrane region" description="Helical" evidence="12">
    <location>
        <begin position="383"/>
        <end position="401"/>
    </location>
</feature>
<dbReference type="SUPFAM" id="SSF55604">
    <property type="entry name" value="Glucose permease domain IIB"/>
    <property type="match status" value="1"/>
</dbReference>
<evidence type="ECO:0000256" key="4">
    <source>
        <dbReference type="ARBA" id="ARBA00022597"/>
    </source>
</evidence>
<evidence type="ECO:0000256" key="11">
    <source>
        <dbReference type="PROSITE-ProRule" id="PRU00421"/>
    </source>
</evidence>
<evidence type="ECO:0000256" key="9">
    <source>
        <dbReference type="ARBA" id="ARBA00022989"/>
    </source>
</evidence>
<keyword evidence="8" id="KW-0418">Kinase</keyword>
<dbReference type="PROSITE" id="PS01035">
    <property type="entry name" value="PTS_EIIB_TYPE_1_CYS"/>
    <property type="match status" value="1"/>
</dbReference>
<keyword evidence="5" id="KW-0808">Transferase</keyword>
<dbReference type="NCBIfam" id="TIGR00826">
    <property type="entry name" value="EIIB_glc"/>
    <property type="match status" value="1"/>
</dbReference>
<dbReference type="InterPro" id="IPR036878">
    <property type="entry name" value="Glu_permease_IIB"/>
</dbReference>
<evidence type="ECO:0000256" key="12">
    <source>
        <dbReference type="SAM" id="Phobius"/>
    </source>
</evidence>
<dbReference type="GO" id="GO:0005886">
    <property type="term" value="C:plasma membrane"/>
    <property type="evidence" value="ECO:0007669"/>
    <property type="project" value="UniProtKB-SubCell"/>
</dbReference>
<accession>A0A2V4E208</accession>
<dbReference type="PANTHER" id="PTHR30009">
    <property type="entry name" value="CYTOCHROME C-TYPE SYNTHESIS PROTEIN AND PTS TRANSMEMBRANE COMPONENT"/>
    <property type="match status" value="1"/>
</dbReference>
<dbReference type="Proteomes" id="UP000247483">
    <property type="component" value="Unassembled WGS sequence"/>
</dbReference>
<protein>
    <submittedName>
        <fullName evidence="15">PTS trehalose transporter subunit IIBC</fullName>
    </submittedName>
</protein>
<evidence type="ECO:0000256" key="7">
    <source>
        <dbReference type="ARBA" id="ARBA00022692"/>
    </source>
</evidence>
<dbReference type="RefSeq" id="WP_110422965.1">
    <property type="nucleotide sequence ID" value="NZ_QGLP01000004.1"/>
</dbReference>
<evidence type="ECO:0000259" key="14">
    <source>
        <dbReference type="PROSITE" id="PS51103"/>
    </source>
</evidence>
<dbReference type="Gene3D" id="3.30.1360.60">
    <property type="entry name" value="Glucose permease domain IIB"/>
    <property type="match status" value="1"/>
</dbReference>
<dbReference type="PANTHER" id="PTHR30009:SF24">
    <property type="entry name" value="PTS SYSTEM, IIBC COMPONENT"/>
    <property type="match status" value="1"/>
</dbReference>
<dbReference type="GO" id="GO:0009401">
    <property type="term" value="P:phosphoenolpyruvate-dependent sugar phosphotransferase system"/>
    <property type="evidence" value="ECO:0007669"/>
    <property type="project" value="UniProtKB-KW"/>
</dbReference>
<keyword evidence="2" id="KW-0813">Transport</keyword>
<name>A0A2V4E208_9GAMM</name>
<evidence type="ECO:0000256" key="1">
    <source>
        <dbReference type="ARBA" id="ARBA00004651"/>
    </source>
</evidence>
<keyword evidence="3" id="KW-1003">Cell membrane</keyword>
<feature type="transmembrane region" description="Helical" evidence="12">
    <location>
        <begin position="203"/>
        <end position="222"/>
    </location>
</feature>
<feature type="transmembrane region" description="Helical" evidence="12">
    <location>
        <begin position="174"/>
        <end position="197"/>
    </location>
</feature>
<dbReference type="Pfam" id="PF02378">
    <property type="entry name" value="PTS_EIIC"/>
    <property type="match status" value="1"/>
</dbReference>
<evidence type="ECO:0000256" key="8">
    <source>
        <dbReference type="ARBA" id="ARBA00022777"/>
    </source>
</evidence>
<dbReference type="InterPro" id="IPR003352">
    <property type="entry name" value="PTS_EIIC"/>
</dbReference>
<feature type="transmembrane region" description="Helical" evidence="12">
    <location>
        <begin position="282"/>
        <end position="297"/>
    </location>
</feature>
<dbReference type="CDD" id="cd00212">
    <property type="entry name" value="PTS_IIB_glc"/>
    <property type="match status" value="1"/>
</dbReference>
<evidence type="ECO:0000313" key="15">
    <source>
        <dbReference type="EMBL" id="PXZ05869.1"/>
    </source>
</evidence>
<evidence type="ECO:0000259" key="13">
    <source>
        <dbReference type="PROSITE" id="PS51098"/>
    </source>
</evidence>
<proteinExistence type="predicted"/>